<dbReference type="InterPro" id="IPR016040">
    <property type="entry name" value="NAD(P)-bd_dom"/>
</dbReference>
<dbReference type="Pfam" id="PF13460">
    <property type="entry name" value="NAD_binding_10"/>
    <property type="match status" value="1"/>
</dbReference>
<dbReference type="EMBL" id="WKJQ01000001">
    <property type="protein sequence ID" value="MRW96047.1"/>
    <property type="molecule type" value="Genomic_DNA"/>
</dbReference>
<dbReference type="InterPro" id="IPR051783">
    <property type="entry name" value="NAD(P)-dependent_oxidoreduct"/>
</dbReference>
<dbReference type="RefSeq" id="WP_151110093.1">
    <property type="nucleotide sequence ID" value="NZ_WKJQ01000001.1"/>
</dbReference>
<dbReference type="AlphaFoldDB" id="A0A6A8G5I6"/>
<dbReference type="Gene3D" id="3.40.50.720">
    <property type="entry name" value="NAD(P)-binding Rossmann-like Domain"/>
    <property type="match status" value="1"/>
</dbReference>
<organism evidence="2 3">
    <name type="scientific">Haloferax marinum</name>
    <dbReference type="NCBI Taxonomy" id="2666143"/>
    <lineage>
        <taxon>Archaea</taxon>
        <taxon>Methanobacteriati</taxon>
        <taxon>Methanobacteriota</taxon>
        <taxon>Stenosarchaea group</taxon>
        <taxon>Halobacteria</taxon>
        <taxon>Halobacteriales</taxon>
        <taxon>Haloferacaceae</taxon>
        <taxon>Haloferax</taxon>
    </lineage>
</organism>
<accession>A0A6A8G5I6</accession>
<dbReference type="SUPFAM" id="SSF51735">
    <property type="entry name" value="NAD(P)-binding Rossmann-fold domains"/>
    <property type="match status" value="1"/>
</dbReference>
<evidence type="ECO:0000259" key="1">
    <source>
        <dbReference type="Pfam" id="PF13460"/>
    </source>
</evidence>
<dbReference type="InterPro" id="IPR036291">
    <property type="entry name" value="NAD(P)-bd_dom_sf"/>
</dbReference>
<dbReference type="OrthoDB" id="312526at2157"/>
<dbReference type="PANTHER" id="PTHR48079">
    <property type="entry name" value="PROTEIN YEEZ"/>
    <property type="match status" value="1"/>
</dbReference>
<dbReference type="PANTHER" id="PTHR48079:SF6">
    <property type="entry name" value="NAD(P)-BINDING DOMAIN-CONTAINING PROTEIN-RELATED"/>
    <property type="match status" value="1"/>
</dbReference>
<evidence type="ECO:0000313" key="3">
    <source>
        <dbReference type="Proteomes" id="UP000443423"/>
    </source>
</evidence>
<dbReference type="GO" id="GO:0005737">
    <property type="term" value="C:cytoplasm"/>
    <property type="evidence" value="ECO:0007669"/>
    <property type="project" value="TreeGrafter"/>
</dbReference>
<comment type="caution">
    <text evidence="2">The sequence shown here is derived from an EMBL/GenBank/DDBJ whole genome shotgun (WGS) entry which is preliminary data.</text>
</comment>
<dbReference type="Proteomes" id="UP000443423">
    <property type="component" value="Unassembled WGS sequence"/>
</dbReference>
<keyword evidence="3" id="KW-1185">Reference proteome</keyword>
<protein>
    <submittedName>
        <fullName evidence="2">NAD(P)H-binding protein</fullName>
    </submittedName>
</protein>
<dbReference type="GO" id="GO:0004029">
    <property type="term" value="F:aldehyde dehydrogenase (NAD+) activity"/>
    <property type="evidence" value="ECO:0007669"/>
    <property type="project" value="TreeGrafter"/>
</dbReference>
<dbReference type="CDD" id="cd05266">
    <property type="entry name" value="SDR_a4"/>
    <property type="match status" value="1"/>
</dbReference>
<feature type="domain" description="NAD(P)-binding" evidence="1">
    <location>
        <begin position="9"/>
        <end position="201"/>
    </location>
</feature>
<name>A0A6A8G5I6_9EURY</name>
<reference evidence="2 3" key="1">
    <citation type="submission" date="2019-11" db="EMBL/GenBank/DDBJ databases">
        <title>Whole genome sequence of Haloferax sp. MBLA0078.</title>
        <authorList>
            <person name="Seo M.-J."/>
            <person name="Cho E.-S."/>
        </authorList>
    </citation>
    <scope>NUCLEOTIDE SEQUENCE [LARGE SCALE GENOMIC DNA]</scope>
    <source>
        <strain evidence="2 3">MBLA0078</strain>
    </source>
</reference>
<proteinExistence type="predicted"/>
<sequence length="298" mass="32390">MRVAILGCGYVGLELARQLVAGGHEVWGVRRSDAGLDAVSETGATAVRADVTDAASLTAIPDVDHVVFAASSGGRGAAAARTIFVDGLRTAIDHFAARDTAPDRLVYTSSTGVYGDHDGDFVDESTPLDPTTDKTRVLAEAERVAREYAAERGLDGTVARFAGLYGPDRYRLERYLDGPVTDGYLNMVHRDDAAGAVAFFLETDRARDDVVLVVDDEPVSKHEFADWLADECDVPRPAKRSKAERLDEGDLSEAAQRRILTSKRCSNDSLRKLGYEFTHPTYRSGYRAAIDAYRAADR</sequence>
<gene>
    <name evidence="2" type="ORF">GJR99_05570</name>
</gene>
<evidence type="ECO:0000313" key="2">
    <source>
        <dbReference type="EMBL" id="MRW96047.1"/>
    </source>
</evidence>